<sequence>MTDKDILLNDITYFREKLEYLIKVREGNLVSEDIIEAGKRFNDALNKYNRFLNRTPNKDKG</sequence>
<dbReference type="AlphaFoldDB" id="A0A3R5WZT8"/>
<reference evidence="1 2" key="1">
    <citation type="submission" date="2018-01" db="EMBL/GenBank/DDBJ databases">
        <title>Genome Sequencing and Assembly of Anaerobacter polyendosporus strain CT4.</title>
        <authorList>
            <person name="Tachaapaikoon C."/>
            <person name="Sutheeworapong S."/>
            <person name="Jenjaroenpun P."/>
            <person name="Wongsurawat T."/>
            <person name="Nookeaw I."/>
            <person name="Cheawchanlertfa P."/>
            <person name="Kosugi A."/>
            <person name="Cheevadhanarak S."/>
            <person name="Ratanakhanokchai K."/>
        </authorList>
    </citation>
    <scope>NUCLEOTIDE SEQUENCE [LARGE SCALE GENOMIC DNA]</scope>
    <source>
        <strain evidence="1 2">CT4</strain>
    </source>
</reference>
<gene>
    <name evidence="1" type="ORF">C1I91_02965</name>
</gene>
<dbReference type="Proteomes" id="UP000286268">
    <property type="component" value="Chromosome"/>
</dbReference>
<dbReference type="RefSeq" id="WP_128211163.1">
    <property type="nucleotide sequence ID" value="NZ_CP025746.1"/>
</dbReference>
<dbReference type="EMBL" id="CP025746">
    <property type="protein sequence ID" value="QAA30712.1"/>
    <property type="molecule type" value="Genomic_DNA"/>
</dbReference>
<organism evidence="1 2">
    <name type="scientific">Clostridium manihotivorum</name>
    <dbReference type="NCBI Taxonomy" id="2320868"/>
    <lineage>
        <taxon>Bacteria</taxon>
        <taxon>Bacillati</taxon>
        <taxon>Bacillota</taxon>
        <taxon>Clostridia</taxon>
        <taxon>Eubacteriales</taxon>
        <taxon>Clostridiaceae</taxon>
        <taxon>Clostridium</taxon>
    </lineage>
</organism>
<evidence type="ECO:0000313" key="1">
    <source>
        <dbReference type="EMBL" id="QAA30712.1"/>
    </source>
</evidence>
<proteinExistence type="predicted"/>
<dbReference type="OrthoDB" id="1757123at2"/>
<evidence type="ECO:0000313" key="2">
    <source>
        <dbReference type="Proteomes" id="UP000286268"/>
    </source>
</evidence>
<protein>
    <submittedName>
        <fullName evidence="1">Aspartyl-phosphate phosphatase Spo0E family protein</fullName>
    </submittedName>
</protein>
<dbReference type="KEGG" id="cmah:C1I91_02965"/>
<accession>A0A3R5WZT8</accession>
<name>A0A3R5WZT8_9CLOT</name>
<keyword evidence="2" id="KW-1185">Reference proteome</keyword>